<organism evidence="2 3">
    <name type="scientific">Arabis nemorensis</name>
    <dbReference type="NCBI Taxonomy" id="586526"/>
    <lineage>
        <taxon>Eukaryota</taxon>
        <taxon>Viridiplantae</taxon>
        <taxon>Streptophyta</taxon>
        <taxon>Embryophyta</taxon>
        <taxon>Tracheophyta</taxon>
        <taxon>Spermatophyta</taxon>
        <taxon>Magnoliopsida</taxon>
        <taxon>eudicotyledons</taxon>
        <taxon>Gunneridae</taxon>
        <taxon>Pentapetalae</taxon>
        <taxon>rosids</taxon>
        <taxon>malvids</taxon>
        <taxon>Brassicales</taxon>
        <taxon>Brassicaceae</taxon>
        <taxon>Arabideae</taxon>
        <taxon>Arabis</taxon>
    </lineage>
</organism>
<keyword evidence="3" id="KW-1185">Reference proteome</keyword>
<name>A0A565CK94_9BRAS</name>
<comment type="caution">
    <text evidence="2">The sequence shown here is derived from an EMBL/GenBank/DDBJ whole genome shotgun (WGS) entry which is preliminary data.</text>
</comment>
<protein>
    <submittedName>
        <fullName evidence="2">Uncharacterized protein</fullName>
    </submittedName>
</protein>
<dbReference type="Proteomes" id="UP000489600">
    <property type="component" value="Unassembled WGS sequence"/>
</dbReference>
<feature type="region of interest" description="Disordered" evidence="1">
    <location>
        <begin position="201"/>
        <end position="222"/>
    </location>
</feature>
<reference evidence="2" key="1">
    <citation type="submission" date="2019-07" db="EMBL/GenBank/DDBJ databases">
        <authorList>
            <person name="Dittberner H."/>
        </authorList>
    </citation>
    <scope>NUCLEOTIDE SEQUENCE [LARGE SCALE GENOMIC DNA]</scope>
</reference>
<proteinExistence type="predicted"/>
<sequence length="345" mass="38954">MPQPKKTSAQRVYHTQNEQAGYKKHLNPKSMHQNAHHTEMVSTNAIVKPHGVRQVAWEKKVKQDLNPTAMCGWQANDQDKCSAPKTSNELTCYRCKVQKHIAKAYPTRDGSTKIESEHTHCHNPQVSEVQNLVEDVDNIKVSPIPKHAGTCALEDFKDRVGSKFRQSMLLDQIQNQAVLDTALLKPTIEKDDSVIDTLLTKDEPTESSQRTKVQGKHNGETNSEVRDFTRGCAILFQKQEHRVTCSLLIKDKPPDLSRQSPAVQTQGKNVRGCGKLVKPDLETSNTSIMHLSLSKEVKTCLGATKEHMVKVREFTTEPKQTLMTLHFVLPTKEKVEQTKDLIKRL</sequence>
<evidence type="ECO:0000313" key="3">
    <source>
        <dbReference type="Proteomes" id="UP000489600"/>
    </source>
</evidence>
<evidence type="ECO:0000256" key="1">
    <source>
        <dbReference type="SAM" id="MobiDB-lite"/>
    </source>
</evidence>
<evidence type="ECO:0000313" key="2">
    <source>
        <dbReference type="EMBL" id="VVB13956.1"/>
    </source>
</evidence>
<gene>
    <name evidence="2" type="ORF">ANE_LOCUS24400</name>
</gene>
<dbReference type="OrthoDB" id="1037239at2759"/>
<accession>A0A565CK94</accession>
<dbReference type="AlphaFoldDB" id="A0A565CK94"/>
<dbReference type="EMBL" id="CABITT030000008">
    <property type="protein sequence ID" value="VVB13956.1"/>
    <property type="molecule type" value="Genomic_DNA"/>
</dbReference>